<sequence>MELEHIGIATRSIAETLAFWRDALGLENLQTEEVEEQRVRVAMLPLGGTRIELLEATGPDSPIARFIERRGPGIHHIAIRVSDLRATLQRLRERGVRLIDYEPRRGADGTLIAFIHPSAAGGVLVELVEHQSDRAREDSAEAHLD</sequence>
<keyword evidence="5" id="KW-1185">Reference proteome</keyword>
<protein>
    <submittedName>
        <fullName evidence="4">Methylmalonyl-CoA epimerase</fullName>
        <ecNumber evidence="4">5.1.99.1</ecNumber>
    </submittedName>
</protein>
<dbReference type="InterPro" id="IPR051785">
    <property type="entry name" value="MMCE/EMCE_epimerase"/>
</dbReference>
<dbReference type="GO" id="GO:0004493">
    <property type="term" value="F:methylmalonyl-CoA epimerase activity"/>
    <property type="evidence" value="ECO:0007669"/>
    <property type="project" value="UniProtKB-EC"/>
</dbReference>
<dbReference type="GO" id="GO:0046491">
    <property type="term" value="P:L-methylmalonyl-CoA metabolic process"/>
    <property type="evidence" value="ECO:0007669"/>
    <property type="project" value="TreeGrafter"/>
</dbReference>
<evidence type="ECO:0000256" key="2">
    <source>
        <dbReference type="ARBA" id="ARBA00022723"/>
    </source>
</evidence>
<dbReference type="AlphaFoldDB" id="A0A0B6WT70"/>
<evidence type="ECO:0000259" key="3">
    <source>
        <dbReference type="PROSITE" id="PS51819"/>
    </source>
</evidence>
<reference evidence="4 5" key="1">
    <citation type="submission" date="2013-12" db="EMBL/GenBank/DDBJ databases">
        <authorList>
            <person name="Stott M."/>
        </authorList>
    </citation>
    <scope>NUCLEOTIDE SEQUENCE [LARGE SCALE GENOMIC DNA]</scope>
    <source>
        <strain evidence="4 5">K22</strain>
    </source>
</reference>
<dbReference type="CDD" id="cd07249">
    <property type="entry name" value="MMCE"/>
    <property type="match status" value="1"/>
</dbReference>
<dbReference type="RefSeq" id="WP_041973260.1">
    <property type="nucleotide sequence ID" value="NZ_CBXV010000001.1"/>
</dbReference>
<keyword evidence="4" id="KW-0413">Isomerase</keyword>
<feature type="domain" description="VOC" evidence="3">
    <location>
        <begin position="2"/>
        <end position="130"/>
    </location>
</feature>
<reference evidence="4 5" key="2">
    <citation type="submission" date="2015-01" db="EMBL/GenBank/DDBJ databases">
        <title>Complete genome sequence of Pyrinomonas methylaliphatogenes type strain K22T.</title>
        <authorList>
            <person name="Lee K.C.Y."/>
            <person name="Power J.F."/>
            <person name="Dunfield P.F."/>
            <person name="Morgan X.C."/>
            <person name="Huttenhower C."/>
            <person name="Stott M.B."/>
        </authorList>
    </citation>
    <scope>NUCLEOTIDE SEQUENCE [LARGE SCALE GENOMIC DNA]</scope>
    <source>
        <strain evidence="4 5">K22</strain>
    </source>
</reference>
<name>A0A0B6WT70_9BACT</name>
<dbReference type="EC" id="5.1.99.1" evidence="4"/>
<dbReference type="Pfam" id="PF13669">
    <property type="entry name" value="Glyoxalase_4"/>
    <property type="match status" value="1"/>
</dbReference>
<dbReference type="PANTHER" id="PTHR43048">
    <property type="entry name" value="METHYLMALONYL-COA EPIMERASE"/>
    <property type="match status" value="1"/>
</dbReference>
<proteinExistence type="inferred from homology"/>
<dbReference type="OrthoDB" id="9788468at2"/>
<keyword evidence="2" id="KW-0479">Metal-binding</keyword>
<dbReference type="NCBIfam" id="TIGR03081">
    <property type="entry name" value="metmalonyl_epim"/>
    <property type="match status" value="1"/>
</dbReference>
<comment type="similarity">
    <text evidence="1">Belongs to the methylmalonyl-CoA epimerase family.</text>
</comment>
<dbReference type="Proteomes" id="UP000031518">
    <property type="component" value="Unassembled WGS sequence"/>
</dbReference>
<accession>A0A0B6WT70</accession>
<dbReference type="Gene3D" id="3.10.180.10">
    <property type="entry name" value="2,3-Dihydroxybiphenyl 1,2-Dioxygenase, domain 1"/>
    <property type="match status" value="1"/>
</dbReference>
<dbReference type="InterPro" id="IPR017515">
    <property type="entry name" value="MeMalonyl-CoA_epimerase"/>
</dbReference>
<evidence type="ECO:0000313" key="5">
    <source>
        <dbReference type="Proteomes" id="UP000031518"/>
    </source>
</evidence>
<dbReference type="InterPro" id="IPR029068">
    <property type="entry name" value="Glyas_Bleomycin-R_OHBP_Dase"/>
</dbReference>
<dbReference type="PROSITE" id="PS51819">
    <property type="entry name" value="VOC"/>
    <property type="match status" value="1"/>
</dbReference>
<evidence type="ECO:0000256" key="1">
    <source>
        <dbReference type="ARBA" id="ARBA00009308"/>
    </source>
</evidence>
<dbReference type="SUPFAM" id="SSF54593">
    <property type="entry name" value="Glyoxalase/Bleomycin resistance protein/Dihydroxybiphenyl dioxygenase"/>
    <property type="match status" value="1"/>
</dbReference>
<dbReference type="GO" id="GO:0046872">
    <property type="term" value="F:metal ion binding"/>
    <property type="evidence" value="ECO:0007669"/>
    <property type="project" value="UniProtKB-KW"/>
</dbReference>
<dbReference type="EMBL" id="CBXV010000001">
    <property type="protein sequence ID" value="CDM64201.1"/>
    <property type="molecule type" value="Genomic_DNA"/>
</dbReference>
<evidence type="ECO:0000313" key="4">
    <source>
        <dbReference type="EMBL" id="CDM64201.1"/>
    </source>
</evidence>
<dbReference type="PANTHER" id="PTHR43048:SF3">
    <property type="entry name" value="METHYLMALONYL-COA EPIMERASE, MITOCHONDRIAL"/>
    <property type="match status" value="1"/>
</dbReference>
<organism evidence="4 5">
    <name type="scientific">Pyrinomonas methylaliphatogenes</name>
    <dbReference type="NCBI Taxonomy" id="454194"/>
    <lineage>
        <taxon>Bacteria</taxon>
        <taxon>Pseudomonadati</taxon>
        <taxon>Acidobacteriota</taxon>
        <taxon>Blastocatellia</taxon>
        <taxon>Blastocatellales</taxon>
        <taxon>Pyrinomonadaceae</taxon>
        <taxon>Pyrinomonas</taxon>
    </lineage>
</organism>
<dbReference type="InterPro" id="IPR037523">
    <property type="entry name" value="VOC_core"/>
</dbReference>
<gene>
    <name evidence="4" type="ORF">PYK22_00193</name>
</gene>
<dbReference type="STRING" id="454194.PYK22_00193"/>